<keyword evidence="3 4" id="KW-0472">Membrane</keyword>
<evidence type="ECO:0000313" key="7">
    <source>
        <dbReference type="EMBL" id="KAJ8602565.1"/>
    </source>
</evidence>
<dbReference type="AlphaFoldDB" id="A0AAD7UDJ6"/>
<sequence length="289" mass="31308">MRWSEVLRKSLGGGIPGAVAMVLQVLCLMWLRTTVNYQMVTGLSFVVALDQLYRAGGIARFYRGVGPALLQGPLSRFGDTASNAGILALLEKSRLPVFAQTMCASLVAALWRVVITPIDTVKTVMQVEGSSAAVWRRYRDLGIAGFYAGAFGTVAATFLGHYPWFLTNNFLEKKLPTATSRVKVLLRRALIGFASSFCADCCANSIRVLKTVTQTSAVPIGYVGALALVLKQDGVYGLMFRGLAAKIVANGLQSILFSLLWKMMMDKANIQSSASAGTGYPRKHPRNKE</sequence>
<feature type="transmembrane region" description="Helical" evidence="6">
    <location>
        <begin position="144"/>
        <end position="165"/>
    </location>
</feature>
<dbReference type="GO" id="GO:0016020">
    <property type="term" value="C:membrane"/>
    <property type="evidence" value="ECO:0007669"/>
    <property type="project" value="UniProtKB-SubCell"/>
</dbReference>
<dbReference type="PANTHER" id="PTHR47567">
    <property type="entry name" value="MITOCHONDRIAL SUBSTRATE/SOLUTE CARRIER"/>
    <property type="match status" value="1"/>
</dbReference>
<comment type="subcellular location">
    <subcellularLocation>
        <location evidence="1">Membrane</location>
        <topology evidence="1">Multi-pass membrane protein</topology>
    </subcellularLocation>
</comment>
<dbReference type="PANTHER" id="PTHR47567:SF1">
    <property type="entry name" value="NAD-DEPENDENT EPIMERASE_DEHYDRATASE DOMAIN-CONTAINING PROTEIN"/>
    <property type="match status" value="1"/>
</dbReference>
<dbReference type="InterPro" id="IPR023395">
    <property type="entry name" value="MCP_dom_sf"/>
</dbReference>
<dbReference type="Proteomes" id="UP001230188">
    <property type="component" value="Unassembled WGS sequence"/>
</dbReference>
<evidence type="ECO:0000256" key="3">
    <source>
        <dbReference type="ARBA" id="ARBA00023136"/>
    </source>
</evidence>
<dbReference type="Pfam" id="PF00153">
    <property type="entry name" value="Mito_carr"/>
    <property type="match status" value="1"/>
</dbReference>
<keyword evidence="2 4" id="KW-0812">Transmembrane</keyword>
<comment type="similarity">
    <text evidence="5">Belongs to the mitochondrial carrier (TC 2.A.29) family.</text>
</comment>
<dbReference type="PROSITE" id="PS50920">
    <property type="entry name" value="SOLCAR"/>
    <property type="match status" value="1"/>
</dbReference>
<proteinExistence type="inferred from homology"/>
<evidence type="ECO:0000256" key="4">
    <source>
        <dbReference type="PROSITE-ProRule" id="PRU00282"/>
    </source>
</evidence>
<comment type="caution">
    <text evidence="7">The sequence shown here is derived from an EMBL/GenBank/DDBJ whole genome shotgun (WGS) entry which is preliminary data.</text>
</comment>
<keyword evidence="6" id="KW-1133">Transmembrane helix</keyword>
<name>A0AAD7UDJ6_9STRA</name>
<protein>
    <recommendedName>
        <fullName evidence="9">Mitochondrial carrier protein</fullName>
    </recommendedName>
</protein>
<evidence type="ECO:0000313" key="8">
    <source>
        <dbReference type="Proteomes" id="UP001230188"/>
    </source>
</evidence>
<feature type="transmembrane region" description="Helical" evidence="6">
    <location>
        <begin position="12"/>
        <end position="31"/>
    </location>
</feature>
<gene>
    <name evidence="7" type="ORF">CTAYLR_008756</name>
</gene>
<evidence type="ECO:0000256" key="1">
    <source>
        <dbReference type="ARBA" id="ARBA00004141"/>
    </source>
</evidence>
<organism evidence="7 8">
    <name type="scientific">Chrysophaeum taylorii</name>
    <dbReference type="NCBI Taxonomy" id="2483200"/>
    <lineage>
        <taxon>Eukaryota</taxon>
        <taxon>Sar</taxon>
        <taxon>Stramenopiles</taxon>
        <taxon>Ochrophyta</taxon>
        <taxon>Pelagophyceae</taxon>
        <taxon>Pelagomonadales</taxon>
        <taxon>Pelagomonadaceae</taxon>
        <taxon>Chrysophaeum</taxon>
    </lineage>
</organism>
<evidence type="ECO:0000256" key="2">
    <source>
        <dbReference type="ARBA" id="ARBA00022692"/>
    </source>
</evidence>
<evidence type="ECO:0008006" key="9">
    <source>
        <dbReference type="Google" id="ProtNLM"/>
    </source>
</evidence>
<feature type="transmembrane region" description="Helical" evidence="6">
    <location>
        <begin position="238"/>
        <end position="261"/>
    </location>
</feature>
<dbReference type="SUPFAM" id="SSF103506">
    <property type="entry name" value="Mitochondrial carrier"/>
    <property type="match status" value="1"/>
</dbReference>
<dbReference type="InterPro" id="IPR018108">
    <property type="entry name" value="MCP_transmembrane"/>
</dbReference>
<evidence type="ECO:0000256" key="6">
    <source>
        <dbReference type="SAM" id="Phobius"/>
    </source>
</evidence>
<reference evidence="7" key="1">
    <citation type="submission" date="2023-01" db="EMBL/GenBank/DDBJ databases">
        <title>Metagenome sequencing of chrysophaentin producing Chrysophaeum taylorii.</title>
        <authorList>
            <person name="Davison J."/>
            <person name="Bewley C."/>
        </authorList>
    </citation>
    <scope>NUCLEOTIDE SEQUENCE</scope>
    <source>
        <strain evidence="7">NIES-1699</strain>
    </source>
</reference>
<dbReference type="Gene3D" id="1.50.40.10">
    <property type="entry name" value="Mitochondrial carrier domain"/>
    <property type="match status" value="1"/>
</dbReference>
<dbReference type="EMBL" id="JAQMWT010000376">
    <property type="protein sequence ID" value="KAJ8602565.1"/>
    <property type="molecule type" value="Genomic_DNA"/>
</dbReference>
<keyword evidence="5" id="KW-0813">Transport</keyword>
<accession>A0AAD7UDJ6</accession>
<evidence type="ECO:0000256" key="5">
    <source>
        <dbReference type="RuleBase" id="RU000488"/>
    </source>
</evidence>
<keyword evidence="8" id="KW-1185">Reference proteome</keyword>
<feature type="repeat" description="Solcar" evidence="4">
    <location>
        <begin position="96"/>
        <end position="174"/>
    </location>
</feature>